<evidence type="ECO:0000313" key="1">
    <source>
        <dbReference type="EMBL" id="PTQ43592.1"/>
    </source>
</evidence>
<gene>
    <name evidence="1" type="ORF">MARPO_0024s0097</name>
</gene>
<proteinExistence type="predicted"/>
<dbReference type="Gramene" id="Mp3g23200.1">
    <property type="protein sequence ID" value="Mp3g23200.1.cds"/>
    <property type="gene ID" value="Mp3g23200"/>
</dbReference>
<dbReference type="Proteomes" id="UP000244005">
    <property type="component" value="Unassembled WGS sequence"/>
</dbReference>
<dbReference type="AlphaFoldDB" id="A0A2R6XBX5"/>
<keyword evidence="2" id="KW-1185">Reference proteome</keyword>
<protein>
    <submittedName>
        <fullName evidence="1">Uncharacterized protein</fullName>
    </submittedName>
</protein>
<accession>A0A2R6XBX5</accession>
<organism evidence="1 2">
    <name type="scientific">Marchantia polymorpha</name>
    <name type="common">Common liverwort</name>
    <name type="synonym">Marchantia aquatica</name>
    <dbReference type="NCBI Taxonomy" id="3197"/>
    <lineage>
        <taxon>Eukaryota</taxon>
        <taxon>Viridiplantae</taxon>
        <taxon>Streptophyta</taxon>
        <taxon>Embryophyta</taxon>
        <taxon>Marchantiophyta</taxon>
        <taxon>Marchantiopsida</taxon>
        <taxon>Marchantiidae</taxon>
        <taxon>Marchantiales</taxon>
        <taxon>Marchantiaceae</taxon>
        <taxon>Marchantia</taxon>
    </lineage>
</organism>
<reference evidence="2" key="1">
    <citation type="journal article" date="2017" name="Cell">
        <title>Insights into land plant evolution garnered from the Marchantia polymorpha genome.</title>
        <authorList>
            <person name="Bowman J.L."/>
            <person name="Kohchi T."/>
            <person name="Yamato K.T."/>
            <person name="Jenkins J."/>
            <person name="Shu S."/>
            <person name="Ishizaki K."/>
            <person name="Yamaoka S."/>
            <person name="Nishihama R."/>
            <person name="Nakamura Y."/>
            <person name="Berger F."/>
            <person name="Adam C."/>
            <person name="Aki S.S."/>
            <person name="Althoff F."/>
            <person name="Araki T."/>
            <person name="Arteaga-Vazquez M.A."/>
            <person name="Balasubrmanian S."/>
            <person name="Barry K."/>
            <person name="Bauer D."/>
            <person name="Boehm C.R."/>
            <person name="Briginshaw L."/>
            <person name="Caballero-Perez J."/>
            <person name="Catarino B."/>
            <person name="Chen F."/>
            <person name="Chiyoda S."/>
            <person name="Chovatia M."/>
            <person name="Davies K.M."/>
            <person name="Delmans M."/>
            <person name="Demura T."/>
            <person name="Dierschke T."/>
            <person name="Dolan L."/>
            <person name="Dorantes-Acosta A.E."/>
            <person name="Eklund D.M."/>
            <person name="Florent S.N."/>
            <person name="Flores-Sandoval E."/>
            <person name="Fujiyama A."/>
            <person name="Fukuzawa H."/>
            <person name="Galik B."/>
            <person name="Grimanelli D."/>
            <person name="Grimwood J."/>
            <person name="Grossniklaus U."/>
            <person name="Hamada T."/>
            <person name="Haseloff J."/>
            <person name="Hetherington A.J."/>
            <person name="Higo A."/>
            <person name="Hirakawa Y."/>
            <person name="Hundley H.N."/>
            <person name="Ikeda Y."/>
            <person name="Inoue K."/>
            <person name="Inoue S.I."/>
            <person name="Ishida S."/>
            <person name="Jia Q."/>
            <person name="Kakita M."/>
            <person name="Kanazawa T."/>
            <person name="Kawai Y."/>
            <person name="Kawashima T."/>
            <person name="Kennedy M."/>
            <person name="Kinose K."/>
            <person name="Kinoshita T."/>
            <person name="Kohara Y."/>
            <person name="Koide E."/>
            <person name="Komatsu K."/>
            <person name="Kopischke S."/>
            <person name="Kubo M."/>
            <person name="Kyozuka J."/>
            <person name="Lagercrantz U."/>
            <person name="Lin S.S."/>
            <person name="Lindquist E."/>
            <person name="Lipzen A.M."/>
            <person name="Lu C.W."/>
            <person name="De Luna E."/>
            <person name="Martienssen R.A."/>
            <person name="Minamino N."/>
            <person name="Mizutani M."/>
            <person name="Mizutani M."/>
            <person name="Mochizuki N."/>
            <person name="Monte I."/>
            <person name="Mosher R."/>
            <person name="Nagasaki H."/>
            <person name="Nakagami H."/>
            <person name="Naramoto S."/>
            <person name="Nishitani K."/>
            <person name="Ohtani M."/>
            <person name="Okamoto T."/>
            <person name="Okumura M."/>
            <person name="Phillips J."/>
            <person name="Pollak B."/>
            <person name="Reinders A."/>
            <person name="Rovekamp M."/>
            <person name="Sano R."/>
            <person name="Sawa S."/>
            <person name="Schmid M.W."/>
            <person name="Shirakawa M."/>
            <person name="Solano R."/>
            <person name="Spunde A."/>
            <person name="Suetsugu N."/>
            <person name="Sugano S."/>
            <person name="Sugiyama A."/>
            <person name="Sun R."/>
            <person name="Suzuki Y."/>
            <person name="Takenaka M."/>
            <person name="Takezawa D."/>
            <person name="Tomogane H."/>
            <person name="Tsuzuki M."/>
            <person name="Ueda T."/>
            <person name="Umeda M."/>
            <person name="Ward J.M."/>
            <person name="Watanabe Y."/>
            <person name="Yazaki K."/>
            <person name="Yokoyama R."/>
            <person name="Yoshitake Y."/>
            <person name="Yotsui I."/>
            <person name="Zachgo S."/>
            <person name="Schmutz J."/>
        </authorList>
    </citation>
    <scope>NUCLEOTIDE SEQUENCE [LARGE SCALE GENOMIC DNA]</scope>
    <source>
        <strain evidence="2">Tak-1</strain>
    </source>
</reference>
<evidence type="ECO:0000313" key="2">
    <source>
        <dbReference type="Proteomes" id="UP000244005"/>
    </source>
</evidence>
<sequence length="89" mass="9679">MAGCSDAVNHGIRYSLRSKDGIRSDGLHTSWKVKPEVESAMLSMSGVRSSASELIWLTSRADHEGRALVMDCGVTNPTMSKRNGQTHMS</sequence>
<name>A0A2R6XBX5_MARPO</name>
<dbReference type="EMBL" id="KZ772696">
    <property type="protein sequence ID" value="PTQ43592.1"/>
    <property type="molecule type" value="Genomic_DNA"/>
</dbReference>